<dbReference type="OrthoDB" id="5304354at2759"/>
<keyword evidence="2" id="KW-1185">Reference proteome</keyword>
<gene>
    <name evidence="1" type="ORF">N0V89_009750</name>
</gene>
<evidence type="ECO:0000313" key="2">
    <source>
        <dbReference type="Proteomes" id="UP001140513"/>
    </source>
</evidence>
<evidence type="ECO:0008006" key="3">
    <source>
        <dbReference type="Google" id="ProtNLM"/>
    </source>
</evidence>
<dbReference type="GeneID" id="80913280"/>
<sequence length="472" mass="53469">MPLNSLPPELTVTIFELLDPFSCFDFALTCKAHWNLSNILLQKHQRLFAENRVIDARDSAYPYQNHVLWDKLKEILDNPVVGEYVREISLPSSRATYLDGNASHDFQLTAQSARLPQEDFGRYAVAGHQIEELYESANIGLTPNGSTWDEWVSKGSSEPIVVMLVHHMRYLKTFRFTDLEMSAVFMRCLCAIAVSYGASGNPALAPKLPLQHLTTVAVAHWDTEMSCDFDWCIIFCAIPSVRNFITHAMGGDDVGPSLFQPGSLPNSNVRELVFHYSRFGTSALVAILENTPFLERVSYEIASTTVDESVMPTPRQDLKALVEHVGHSLQHLVLEILDYGYEEFEDDLSQVSLRGFQKLKTLRIDWRFLWPVDMVSFSEEEKSDGGFYEEEPNANNDFDPRSLLPASLEKLYLTGSFTKEEKEEVSKIREGPSEFTPLLNNINIRDTSVRFEDEDVPGIHANPLMKYLEGQG</sequence>
<accession>A0A9W8XDY0</accession>
<comment type="caution">
    <text evidence="1">The sequence shown here is derived from an EMBL/GenBank/DDBJ whole genome shotgun (WGS) entry which is preliminary data.</text>
</comment>
<dbReference type="RefSeq" id="XP_056067764.1">
    <property type="nucleotide sequence ID" value="XM_056218499.1"/>
</dbReference>
<proteinExistence type="predicted"/>
<protein>
    <recommendedName>
        <fullName evidence="3">F-box domain-containing protein</fullName>
    </recommendedName>
</protein>
<dbReference type="AlphaFoldDB" id="A0A9W8XDY0"/>
<dbReference type="Proteomes" id="UP001140513">
    <property type="component" value="Unassembled WGS sequence"/>
</dbReference>
<name>A0A9W8XDY0_9PLEO</name>
<dbReference type="EMBL" id="JAPEUX010000007">
    <property type="protein sequence ID" value="KAJ4348376.1"/>
    <property type="molecule type" value="Genomic_DNA"/>
</dbReference>
<organism evidence="1 2">
    <name type="scientific">Didymosphaeria variabile</name>
    <dbReference type="NCBI Taxonomy" id="1932322"/>
    <lineage>
        <taxon>Eukaryota</taxon>
        <taxon>Fungi</taxon>
        <taxon>Dikarya</taxon>
        <taxon>Ascomycota</taxon>
        <taxon>Pezizomycotina</taxon>
        <taxon>Dothideomycetes</taxon>
        <taxon>Pleosporomycetidae</taxon>
        <taxon>Pleosporales</taxon>
        <taxon>Massarineae</taxon>
        <taxon>Didymosphaeriaceae</taxon>
        <taxon>Didymosphaeria</taxon>
    </lineage>
</organism>
<evidence type="ECO:0000313" key="1">
    <source>
        <dbReference type="EMBL" id="KAJ4348376.1"/>
    </source>
</evidence>
<reference evidence="1" key="1">
    <citation type="submission" date="2022-10" db="EMBL/GenBank/DDBJ databases">
        <title>Tapping the CABI collections for fungal endophytes: first genome assemblies for Collariella, Neodidymelliopsis, Ascochyta clinopodiicola, Didymella pomorum, Didymosphaeria variabile, Neocosmospora piperis and Neocucurbitaria cava.</title>
        <authorList>
            <person name="Hill R."/>
        </authorList>
    </citation>
    <scope>NUCLEOTIDE SEQUENCE</scope>
    <source>
        <strain evidence="1">IMI 356815</strain>
    </source>
</reference>